<keyword evidence="2" id="KW-1185">Reference proteome</keyword>
<dbReference type="EMBL" id="JAFBMS010000023">
    <property type="protein sequence ID" value="KAG9343455.1"/>
    <property type="molecule type" value="Genomic_DNA"/>
</dbReference>
<gene>
    <name evidence="1" type="ORF">JZ751_013621</name>
</gene>
<sequence>MTAREGSVLTSVAQSSTMPTVRVISQAPPRLSCSGCHSTSVLCRCFHDCTCCHLSEISEIRHFGLTRGEMEREGFVARFFWACSSTVLSCFTCARTANRASGPAYVAMRPSPCPLHQHSQFSLTGCVCSPQALSPVFPCSVRIHSDCEVKLELWSWAPKAPPTIARKLFVNVT</sequence>
<feature type="non-terminal residue" evidence="1">
    <location>
        <position position="173"/>
    </location>
</feature>
<organism evidence="1 2">
    <name type="scientific">Albula glossodonta</name>
    <name type="common">roundjaw bonefish</name>
    <dbReference type="NCBI Taxonomy" id="121402"/>
    <lineage>
        <taxon>Eukaryota</taxon>
        <taxon>Metazoa</taxon>
        <taxon>Chordata</taxon>
        <taxon>Craniata</taxon>
        <taxon>Vertebrata</taxon>
        <taxon>Euteleostomi</taxon>
        <taxon>Actinopterygii</taxon>
        <taxon>Neopterygii</taxon>
        <taxon>Teleostei</taxon>
        <taxon>Albuliformes</taxon>
        <taxon>Albulidae</taxon>
        <taxon>Albula</taxon>
    </lineage>
</organism>
<dbReference type="Proteomes" id="UP000824540">
    <property type="component" value="Unassembled WGS sequence"/>
</dbReference>
<comment type="caution">
    <text evidence="1">The sequence shown here is derived from an EMBL/GenBank/DDBJ whole genome shotgun (WGS) entry which is preliminary data.</text>
</comment>
<evidence type="ECO:0000313" key="2">
    <source>
        <dbReference type="Proteomes" id="UP000824540"/>
    </source>
</evidence>
<proteinExistence type="predicted"/>
<name>A0A8T2NSW9_9TELE</name>
<dbReference type="AlphaFoldDB" id="A0A8T2NSW9"/>
<evidence type="ECO:0000313" key="1">
    <source>
        <dbReference type="EMBL" id="KAG9343455.1"/>
    </source>
</evidence>
<protein>
    <submittedName>
        <fullName evidence="1">Uncharacterized protein</fullName>
    </submittedName>
</protein>
<accession>A0A8T2NSW9</accession>
<reference evidence="1" key="1">
    <citation type="thesis" date="2021" institute="BYU ScholarsArchive" country="Provo, UT, USA">
        <title>Applications of and Algorithms for Genome Assembly and Genomic Analyses with an Emphasis on Marine Teleosts.</title>
        <authorList>
            <person name="Pickett B.D."/>
        </authorList>
    </citation>
    <scope>NUCLEOTIDE SEQUENCE</scope>
    <source>
        <strain evidence="1">HI-2016</strain>
    </source>
</reference>